<dbReference type="EMBL" id="MU150274">
    <property type="protein sequence ID" value="KAF9462224.1"/>
    <property type="molecule type" value="Genomic_DNA"/>
</dbReference>
<keyword evidence="1" id="KW-0812">Transmembrane</keyword>
<reference evidence="3" key="1">
    <citation type="submission" date="2020-11" db="EMBL/GenBank/DDBJ databases">
        <authorList>
            <consortium name="DOE Joint Genome Institute"/>
            <person name="Ahrendt S."/>
            <person name="Riley R."/>
            <person name="Andreopoulos W."/>
            <person name="Labutti K."/>
            <person name="Pangilinan J."/>
            <person name="Ruiz-Duenas F.J."/>
            <person name="Barrasa J.M."/>
            <person name="Sanchez-Garcia M."/>
            <person name="Camarero S."/>
            <person name="Miyauchi S."/>
            <person name="Serrano A."/>
            <person name="Linde D."/>
            <person name="Babiker R."/>
            <person name="Drula E."/>
            <person name="Ayuso-Fernandez I."/>
            <person name="Pacheco R."/>
            <person name="Padilla G."/>
            <person name="Ferreira P."/>
            <person name="Barriuso J."/>
            <person name="Kellner H."/>
            <person name="Castanera R."/>
            <person name="Alfaro M."/>
            <person name="Ramirez L."/>
            <person name="Pisabarro A.G."/>
            <person name="Kuo A."/>
            <person name="Tritt A."/>
            <person name="Lipzen A."/>
            <person name="He G."/>
            <person name="Yan M."/>
            <person name="Ng V."/>
            <person name="Cullen D."/>
            <person name="Martin F."/>
            <person name="Rosso M.-N."/>
            <person name="Henrissat B."/>
            <person name="Hibbett D."/>
            <person name="Martinez A.T."/>
            <person name="Grigoriev I.V."/>
        </authorList>
    </citation>
    <scope>NUCLEOTIDE SEQUENCE</scope>
    <source>
        <strain evidence="3">CBS 247.69</strain>
    </source>
</reference>
<dbReference type="Proteomes" id="UP000807353">
    <property type="component" value="Unassembled WGS sequence"/>
</dbReference>
<keyword evidence="1" id="KW-1133">Transmembrane helix</keyword>
<name>A0A9P5Y4S8_9AGAR</name>
<dbReference type="AlphaFoldDB" id="A0A9P5Y4S8"/>
<accession>A0A9P5Y4S8</accession>
<keyword evidence="4" id="KW-1185">Reference proteome</keyword>
<proteinExistence type="predicted"/>
<feature type="transmembrane region" description="Helical" evidence="1">
    <location>
        <begin position="27"/>
        <end position="50"/>
    </location>
</feature>
<feature type="transmembrane region" description="Helical" evidence="1">
    <location>
        <begin position="159"/>
        <end position="182"/>
    </location>
</feature>
<dbReference type="InterPro" id="IPR045339">
    <property type="entry name" value="DUF6534"/>
</dbReference>
<dbReference type="Pfam" id="PF20152">
    <property type="entry name" value="DUF6534"/>
    <property type="match status" value="1"/>
</dbReference>
<protein>
    <recommendedName>
        <fullName evidence="2">DUF6534 domain-containing protein</fullName>
    </recommendedName>
</protein>
<keyword evidence="1" id="KW-0472">Membrane</keyword>
<comment type="caution">
    <text evidence="3">The sequence shown here is derived from an EMBL/GenBank/DDBJ whole genome shotgun (WGS) entry which is preliminary data.</text>
</comment>
<gene>
    <name evidence="3" type="ORF">BDZ94DRAFT_1309869</name>
</gene>
<dbReference type="OrthoDB" id="3206554at2759"/>
<evidence type="ECO:0000313" key="3">
    <source>
        <dbReference type="EMBL" id="KAF9462224.1"/>
    </source>
</evidence>
<feature type="domain" description="DUF6534" evidence="2">
    <location>
        <begin position="127"/>
        <end position="231"/>
    </location>
</feature>
<evidence type="ECO:0000313" key="4">
    <source>
        <dbReference type="Proteomes" id="UP000807353"/>
    </source>
</evidence>
<feature type="transmembrane region" description="Helical" evidence="1">
    <location>
        <begin position="116"/>
        <end position="139"/>
    </location>
</feature>
<evidence type="ECO:0000259" key="2">
    <source>
        <dbReference type="Pfam" id="PF20152"/>
    </source>
</evidence>
<evidence type="ECO:0000256" key="1">
    <source>
        <dbReference type="SAM" id="Phobius"/>
    </source>
</evidence>
<organism evidence="3 4">
    <name type="scientific">Collybia nuda</name>
    <dbReference type="NCBI Taxonomy" id="64659"/>
    <lineage>
        <taxon>Eukaryota</taxon>
        <taxon>Fungi</taxon>
        <taxon>Dikarya</taxon>
        <taxon>Basidiomycota</taxon>
        <taxon>Agaricomycotina</taxon>
        <taxon>Agaricomycetes</taxon>
        <taxon>Agaricomycetidae</taxon>
        <taxon>Agaricales</taxon>
        <taxon>Tricholomatineae</taxon>
        <taxon>Clitocybaceae</taxon>
        <taxon>Collybia</taxon>
    </lineage>
</organism>
<sequence length="300" mass="34230">MIHTVFTWTSIWQSLIVFFGKPELSDFIPTSLSLTVAFTSILTFSVHCFYAHRLHLRELSLSSNVGPLIDSFDPSKQKKLVSHIIDYPAFDGSGSAFATSAEMVHIHSFRSLRVKFWWLFSMGLAISSVIDILILFSFFVLLQRKRSDSLTLDRILDSLILYAFEIGFLTCAGSIISMICWLTMDDNLIFMGIHLVIGKRAWFPSGQRALVENDRFLVYANSMLATLNTRYSLRESQMPLMVSRQSDIPGSRWRQSYYRNSTSSIPYGGSPKITPVRIEIERSVQFSYDGRNENHGDIHP</sequence>